<dbReference type="InterPro" id="IPR020847">
    <property type="entry name" value="AP_endonuclease_F1_BS"/>
</dbReference>
<dbReference type="FunFam" id="3.60.10.10:FF:000026">
    <property type="entry name" value="Exodeoxyribonuclease III"/>
    <property type="match status" value="1"/>
</dbReference>
<evidence type="ECO:0000259" key="8">
    <source>
        <dbReference type="Pfam" id="PF03372"/>
    </source>
</evidence>
<evidence type="ECO:0000256" key="5">
    <source>
        <dbReference type="PIRSR" id="PIRSR604808-1"/>
    </source>
</evidence>
<dbReference type="Proteomes" id="UP000051096">
    <property type="component" value="Unassembled WGS sequence"/>
</dbReference>
<evidence type="ECO:0000256" key="3">
    <source>
        <dbReference type="ARBA" id="ARBA00022801"/>
    </source>
</evidence>
<keyword evidence="6" id="KW-0464">Manganese</keyword>
<dbReference type="Gene3D" id="3.60.10.10">
    <property type="entry name" value="Endonuclease/exonuclease/phosphatase"/>
    <property type="match status" value="1"/>
</dbReference>
<sequence length="276" mass="32570">MRVRFFLPQWGYAVHSIRLLSWNINGLRAIMKKGFLSWLSREKPDVLCIQETKAQEHQTPEALQNLKDYKTYFASAEKRGYSGVALFTRDSPEKVFTEMGVARFDREGRFLRADYANFTLLNVYFPNGKASKKRLRYKMDFYNAFLSYIQHLKPKAQRLIICGDVNTAHREIDLARPKQNMKISGFLPEERAWIDVFLAQGFLDTFRLFTAEGGHYTWWDYKTRARERNVGWRIDYFFVNRAARKNVTRAFMLPEIPGSDHCPIGIEVTWSKRRRP</sequence>
<dbReference type="SUPFAM" id="SSF56219">
    <property type="entry name" value="DNase I-like"/>
    <property type="match status" value="1"/>
</dbReference>
<feature type="site" description="Important for catalytic activity" evidence="7">
    <location>
        <position position="235"/>
    </location>
</feature>
<reference evidence="9 10" key="1">
    <citation type="journal article" date="2015" name="Microbiome">
        <title>Genomic resolution of linkages in carbon, nitrogen, and sulfur cycling among widespread estuary sediment bacteria.</title>
        <authorList>
            <person name="Baker B.J."/>
            <person name="Lazar C.S."/>
            <person name="Teske A.P."/>
            <person name="Dick G.J."/>
        </authorList>
    </citation>
    <scope>NUCLEOTIDE SEQUENCE [LARGE SCALE GENOMIC DNA]</scope>
    <source>
        <strain evidence="9">SM23_60</strain>
    </source>
</reference>
<evidence type="ECO:0000313" key="9">
    <source>
        <dbReference type="EMBL" id="KPK73117.1"/>
    </source>
</evidence>
<dbReference type="GO" id="GO:0003906">
    <property type="term" value="F:DNA-(apurinic or apyrimidinic site) endonuclease activity"/>
    <property type="evidence" value="ECO:0007669"/>
    <property type="project" value="TreeGrafter"/>
</dbReference>
<protein>
    <submittedName>
        <fullName evidence="9">Exodeoxyribonuclease III</fullName>
    </submittedName>
</protein>
<evidence type="ECO:0000313" key="10">
    <source>
        <dbReference type="Proteomes" id="UP000051096"/>
    </source>
</evidence>
<evidence type="ECO:0000256" key="2">
    <source>
        <dbReference type="ARBA" id="ARBA00022723"/>
    </source>
</evidence>
<dbReference type="PROSITE" id="PS51435">
    <property type="entry name" value="AP_NUCLEASE_F1_4"/>
    <property type="match status" value="1"/>
</dbReference>
<name>A0A0S8GMN6_UNCW3</name>
<feature type="binding site" evidence="6">
    <location>
        <position position="51"/>
    </location>
    <ligand>
        <name>Mg(2+)</name>
        <dbReference type="ChEBI" id="CHEBI:18420"/>
        <label>1</label>
    </ligand>
</feature>
<dbReference type="GO" id="GO:0006284">
    <property type="term" value="P:base-excision repair"/>
    <property type="evidence" value="ECO:0007669"/>
    <property type="project" value="TreeGrafter"/>
</dbReference>
<dbReference type="PANTHER" id="PTHR22748:SF6">
    <property type="entry name" value="DNA-(APURINIC OR APYRIMIDINIC SITE) ENDONUCLEASE"/>
    <property type="match status" value="1"/>
</dbReference>
<evidence type="ECO:0000256" key="6">
    <source>
        <dbReference type="PIRSR" id="PIRSR604808-2"/>
    </source>
</evidence>
<evidence type="ECO:0000256" key="4">
    <source>
        <dbReference type="ARBA" id="ARBA00022842"/>
    </source>
</evidence>
<dbReference type="InterPro" id="IPR005135">
    <property type="entry name" value="Endo/exonuclease/phosphatase"/>
</dbReference>
<keyword evidence="3" id="KW-0378">Hydrolase</keyword>
<dbReference type="GO" id="GO:0003677">
    <property type="term" value="F:DNA binding"/>
    <property type="evidence" value="ECO:0007669"/>
    <property type="project" value="InterPro"/>
</dbReference>
<comment type="similarity">
    <text evidence="1">Belongs to the DNA repair enzymes AP/ExoA family.</text>
</comment>
<feature type="site" description="Transition state stabilizer" evidence="7">
    <location>
        <position position="166"/>
    </location>
</feature>
<dbReference type="PANTHER" id="PTHR22748">
    <property type="entry name" value="AP ENDONUCLEASE"/>
    <property type="match status" value="1"/>
</dbReference>
<comment type="cofactor">
    <cofactor evidence="6">
        <name>Mg(2+)</name>
        <dbReference type="ChEBI" id="CHEBI:18420"/>
    </cofactor>
    <cofactor evidence="6">
        <name>Mn(2+)</name>
        <dbReference type="ChEBI" id="CHEBI:29035"/>
    </cofactor>
    <text evidence="6">Probably binds two magnesium or manganese ions per subunit.</text>
</comment>
<dbReference type="EMBL" id="LJUO01000015">
    <property type="protein sequence ID" value="KPK73117.1"/>
    <property type="molecule type" value="Genomic_DNA"/>
</dbReference>
<feature type="binding site" evidence="6">
    <location>
        <position position="23"/>
    </location>
    <ligand>
        <name>Mg(2+)</name>
        <dbReference type="ChEBI" id="CHEBI:18420"/>
        <label>1</label>
    </ligand>
</feature>
<keyword evidence="2 6" id="KW-0479">Metal-binding</keyword>
<feature type="active site" evidence="5">
    <location>
        <position position="124"/>
    </location>
</feature>
<feature type="binding site" evidence="6">
    <location>
        <position position="166"/>
    </location>
    <ligand>
        <name>Mg(2+)</name>
        <dbReference type="ChEBI" id="CHEBI:18420"/>
        <label>1</label>
    </ligand>
</feature>
<feature type="binding site" evidence="6">
    <location>
        <position position="260"/>
    </location>
    <ligand>
        <name>Mg(2+)</name>
        <dbReference type="ChEBI" id="CHEBI:18420"/>
        <label>1</label>
    </ligand>
</feature>
<feature type="binding site" evidence="6">
    <location>
        <position position="164"/>
    </location>
    <ligand>
        <name>Mg(2+)</name>
        <dbReference type="ChEBI" id="CHEBI:18420"/>
        <label>1</label>
    </ligand>
</feature>
<dbReference type="PROSITE" id="PS00726">
    <property type="entry name" value="AP_NUCLEASE_F1_1"/>
    <property type="match status" value="1"/>
</dbReference>
<accession>A0A0S8GMN6</accession>
<dbReference type="Pfam" id="PF03372">
    <property type="entry name" value="Exo_endo_phos"/>
    <property type="match status" value="1"/>
</dbReference>
<feature type="site" description="Interaction with DNA substrate" evidence="7">
    <location>
        <position position="261"/>
    </location>
</feature>
<dbReference type="NCBIfam" id="TIGR00633">
    <property type="entry name" value="xth"/>
    <property type="match status" value="1"/>
</dbReference>
<evidence type="ECO:0000256" key="1">
    <source>
        <dbReference type="ARBA" id="ARBA00007092"/>
    </source>
</evidence>
<dbReference type="PATRIC" id="fig|1703780.3.peg.938"/>
<feature type="active site" description="Proton donor/acceptor" evidence="5">
    <location>
        <position position="164"/>
    </location>
</feature>
<dbReference type="AlphaFoldDB" id="A0A0S8GMN6"/>
<comment type="caution">
    <text evidence="9">The sequence shown here is derived from an EMBL/GenBank/DDBJ whole genome shotgun (WGS) entry which is preliminary data.</text>
</comment>
<dbReference type="GO" id="GO:0008081">
    <property type="term" value="F:phosphoric diester hydrolase activity"/>
    <property type="evidence" value="ECO:0007669"/>
    <property type="project" value="TreeGrafter"/>
</dbReference>
<gene>
    <name evidence="9" type="ORF">AMJ87_02680</name>
</gene>
<organism evidence="9 10">
    <name type="scientific">candidate division WOR_3 bacterium SM23_60</name>
    <dbReference type="NCBI Taxonomy" id="1703780"/>
    <lineage>
        <taxon>Bacteria</taxon>
        <taxon>Bacteria division WOR-3</taxon>
    </lineage>
</organism>
<keyword evidence="4 6" id="KW-0460">Magnesium</keyword>
<dbReference type="GO" id="GO:0008311">
    <property type="term" value="F:double-stranded DNA 3'-5' DNA exonuclease activity"/>
    <property type="evidence" value="ECO:0007669"/>
    <property type="project" value="TreeGrafter"/>
</dbReference>
<proteinExistence type="inferred from homology"/>
<feature type="binding site" evidence="6">
    <location>
        <position position="261"/>
    </location>
    <ligand>
        <name>Mg(2+)</name>
        <dbReference type="ChEBI" id="CHEBI:18420"/>
        <label>1</label>
    </ligand>
</feature>
<evidence type="ECO:0000256" key="7">
    <source>
        <dbReference type="PIRSR" id="PIRSR604808-3"/>
    </source>
</evidence>
<dbReference type="GO" id="GO:0046872">
    <property type="term" value="F:metal ion binding"/>
    <property type="evidence" value="ECO:0007669"/>
    <property type="project" value="UniProtKB-KW"/>
</dbReference>
<feature type="domain" description="Endonuclease/exonuclease/phosphatase" evidence="8">
    <location>
        <begin position="20"/>
        <end position="261"/>
    </location>
</feature>
<feature type="active site" description="Proton acceptor" evidence="5">
    <location>
        <position position="261"/>
    </location>
</feature>
<dbReference type="InterPro" id="IPR036691">
    <property type="entry name" value="Endo/exonu/phosph_ase_sf"/>
</dbReference>
<dbReference type="InterPro" id="IPR004808">
    <property type="entry name" value="AP_endonuc_1"/>
</dbReference>
<dbReference type="NCBIfam" id="TIGR00195">
    <property type="entry name" value="exoDNase_III"/>
    <property type="match status" value="1"/>
</dbReference>